<reference evidence="2" key="1">
    <citation type="journal article" date="2023" name="Mol. Phylogenet. Evol.">
        <title>Genome-scale phylogeny and comparative genomics of the fungal order Sordariales.</title>
        <authorList>
            <person name="Hensen N."/>
            <person name="Bonometti L."/>
            <person name="Westerberg I."/>
            <person name="Brannstrom I.O."/>
            <person name="Guillou S."/>
            <person name="Cros-Aarteil S."/>
            <person name="Calhoun S."/>
            <person name="Haridas S."/>
            <person name="Kuo A."/>
            <person name="Mondo S."/>
            <person name="Pangilinan J."/>
            <person name="Riley R."/>
            <person name="LaButti K."/>
            <person name="Andreopoulos B."/>
            <person name="Lipzen A."/>
            <person name="Chen C."/>
            <person name="Yan M."/>
            <person name="Daum C."/>
            <person name="Ng V."/>
            <person name="Clum A."/>
            <person name="Steindorff A."/>
            <person name="Ohm R.A."/>
            <person name="Martin F."/>
            <person name="Silar P."/>
            <person name="Natvig D.O."/>
            <person name="Lalanne C."/>
            <person name="Gautier V."/>
            <person name="Ament-Velasquez S.L."/>
            <person name="Kruys A."/>
            <person name="Hutchinson M.I."/>
            <person name="Powell A.J."/>
            <person name="Barry K."/>
            <person name="Miller A.N."/>
            <person name="Grigoriev I.V."/>
            <person name="Debuchy R."/>
            <person name="Gladieux P."/>
            <person name="Hiltunen Thoren M."/>
            <person name="Johannesson H."/>
        </authorList>
    </citation>
    <scope>NUCLEOTIDE SEQUENCE</scope>
    <source>
        <strain evidence="2">PSN293</strain>
    </source>
</reference>
<keyword evidence="1" id="KW-1133">Transmembrane helix</keyword>
<evidence type="ECO:0000313" key="2">
    <source>
        <dbReference type="EMBL" id="KAK4208734.1"/>
    </source>
</evidence>
<accession>A0AAN7B3C0</accession>
<feature type="transmembrane region" description="Helical" evidence="1">
    <location>
        <begin position="24"/>
        <end position="47"/>
    </location>
</feature>
<gene>
    <name evidence="2" type="ORF">QBC37DRAFT_443764</name>
</gene>
<keyword evidence="3" id="KW-1185">Reference proteome</keyword>
<dbReference type="EMBL" id="MU858231">
    <property type="protein sequence ID" value="KAK4208734.1"/>
    <property type="molecule type" value="Genomic_DNA"/>
</dbReference>
<dbReference type="Proteomes" id="UP001301769">
    <property type="component" value="Unassembled WGS sequence"/>
</dbReference>
<keyword evidence="1" id="KW-0472">Membrane</keyword>
<keyword evidence="1" id="KW-0812">Transmembrane</keyword>
<feature type="transmembrane region" description="Helical" evidence="1">
    <location>
        <begin position="138"/>
        <end position="162"/>
    </location>
</feature>
<evidence type="ECO:0000256" key="1">
    <source>
        <dbReference type="SAM" id="Phobius"/>
    </source>
</evidence>
<organism evidence="2 3">
    <name type="scientific">Rhypophila decipiens</name>
    <dbReference type="NCBI Taxonomy" id="261697"/>
    <lineage>
        <taxon>Eukaryota</taxon>
        <taxon>Fungi</taxon>
        <taxon>Dikarya</taxon>
        <taxon>Ascomycota</taxon>
        <taxon>Pezizomycotina</taxon>
        <taxon>Sordariomycetes</taxon>
        <taxon>Sordariomycetidae</taxon>
        <taxon>Sordariales</taxon>
        <taxon>Naviculisporaceae</taxon>
        <taxon>Rhypophila</taxon>
    </lineage>
</organism>
<evidence type="ECO:0000313" key="3">
    <source>
        <dbReference type="Proteomes" id="UP001301769"/>
    </source>
</evidence>
<feature type="transmembrane region" description="Helical" evidence="1">
    <location>
        <begin position="487"/>
        <end position="507"/>
    </location>
</feature>
<protein>
    <submittedName>
        <fullName evidence="2">Uncharacterized protein</fullName>
    </submittedName>
</protein>
<reference evidence="2" key="2">
    <citation type="submission" date="2023-05" db="EMBL/GenBank/DDBJ databases">
        <authorList>
            <consortium name="Lawrence Berkeley National Laboratory"/>
            <person name="Steindorff A."/>
            <person name="Hensen N."/>
            <person name="Bonometti L."/>
            <person name="Westerberg I."/>
            <person name="Brannstrom I.O."/>
            <person name="Guillou S."/>
            <person name="Cros-Aarteil S."/>
            <person name="Calhoun S."/>
            <person name="Haridas S."/>
            <person name="Kuo A."/>
            <person name="Mondo S."/>
            <person name="Pangilinan J."/>
            <person name="Riley R."/>
            <person name="Labutti K."/>
            <person name="Andreopoulos B."/>
            <person name="Lipzen A."/>
            <person name="Chen C."/>
            <person name="Yanf M."/>
            <person name="Daum C."/>
            <person name="Ng V."/>
            <person name="Clum A."/>
            <person name="Ohm R."/>
            <person name="Martin F."/>
            <person name="Silar P."/>
            <person name="Natvig D."/>
            <person name="Lalanne C."/>
            <person name="Gautier V."/>
            <person name="Ament-Velasquez S.L."/>
            <person name="Kruys A."/>
            <person name="Hutchinson M.I."/>
            <person name="Powell A.J."/>
            <person name="Barry K."/>
            <person name="Miller A.N."/>
            <person name="Grigoriev I.V."/>
            <person name="Debuchy R."/>
            <person name="Gladieux P."/>
            <person name="Thoren M.H."/>
            <person name="Johannesson H."/>
        </authorList>
    </citation>
    <scope>NUCLEOTIDE SEQUENCE</scope>
    <source>
        <strain evidence="2">PSN293</strain>
    </source>
</reference>
<name>A0AAN7B3C0_9PEZI</name>
<proteinExistence type="predicted"/>
<sequence length="562" mass="61491">MKWSSPPRFKTPSFAKALSRAQQVGGLSLTALLVGGTILILFSVNIITSHQVYRSGRGGGVNGATMVVFRFGSQLGVQPWLAVLGVAFGLLSFGMNQSFTHLFDSWSSSRANKRPGLNYARYLNSQPQSPILVGRRGFWFAILIRNVILALGIVASAGYSFAVVDVVVDIYQPLDPSLVTLRLPRVSGLLEGGIASPWLGDLPGASRNRAFLHQQRHSYEPLPSAKSFPLPKRIVMAGWADCGETFNGLDDGVLYTREIVLVAEKTRDWGWNHILMDGNALGWTRIENASSKWTLTNGTDQGQAVVDYRVSKPGQLEIKWAKMGNWLRNSSRTEPAIRMVAYDIQHAVAIVRRFVSGRDCADITDEDGDLLAGHIVTTANMSRKFEKYPESQCFNMHWVNPILLSEDSGAREGVSGLVRAFMACWAADGQFSQDQNGVLQLGHAPETFPPRPQAVSSSGASERLELEWYPLYAGKRLTGQSGSYQSIIYLFISLGLFAYILVAYRMYLGPAELTSWMGQHVYLAGLGGKVPTKATDHLADGYRAAMQSKLGAGKLGIPSALP</sequence>
<comment type="caution">
    <text evidence="2">The sequence shown here is derived from an EMBL/GenBank/DDBJ whole genome shotgun (WGS) entry which is preliminary data.</text>
</comment>
<dbReference type="AlphaFoldDB" id="A0AAN7B3C0"/>